<proteinExistence type="predicted"/>
<name>A0A9K3GMY6_9EUKA</name>
<feature type="compositionally biased region" description="Polar residues" evidence="1">
    <location>
        <begin position="145"/>
        <end position="156"/>
    </location>
</feature>
<accession>A0A9K3GMY6</accession>
<sequence>MAPGLSKKWVNFARVPVGTRRNGQTVYKGECIRCHQLVSDNQRGFEKHMLACHPNWEEEVGPIDAVYRSLVDADVPEGTVPAPMDTVPVPTSLLSPPTSSAPAATTPQVTRVPIPEGARAAATAFLSPASSLPAPSPSPVKRASATPTKRTSASPSTKRRPKVQSTLQFSRTQAIQDVHKACAVTWAKHGLSFPLLRCPVFRHFIKCCIVSQTLRCLPTESTLPTDLLGFFRMCESAVLGKLAGASLSLMLDGWTSKKKEKVTSSATASTPVSRRR</sequence>
<gene>
    <name evidence="2" type="ORF">KIPB_010945</name>
</gene>
<dbReference type="Proteomes" id="UP000265618">
    <property type="component" value="Unassembled WGS sequence"/>
</dbReference>
<protein>
    <submittedName>
        <fullName evidence="2">Uncharacterized protein</fullName>
    </submittedName>
</protein>
<evidence type="ECO:0000313" key="2">
    <source>
        <dbReference type="EMBL" id="GIQ88648.1"/>
    </source>
</evidence>
<reference evidence="2 3" key="1">
    <citation type="journal article" date="2018" name="PLoS ONE">
        <title>The draft genome of Kipferlia bialata reveals reductive genome evolution in fornicate parasites.</title>
        <authorList>
            <person name="Tanifuji G."/>
            <person name="Takabayashi S."/>
            <person name="Kume K."/>
            <person name="Takagi M."/>
            <person name="Nakayama T."/>
            <person name="Kamikawa R."/>
            <person name="Inagaki Y."/>
            <person name="Hashimoto T."/>
        </authorList>
    </citation>
    <scope>NUCLEOTIDE SEQUENCE [LARGE SCALE GENOMIC DNA]</scope>
    <source>
        <strain evidence="2">NY0173</strain>
    </source>
</reference>
<dbReference type="AlphaFoldDB" id="A0A9K3GMY6"/>
<evidence type="ECO:0000256" key="1">
    <source>
        <dbReference type="SAM" id="MobiDB-lite"/>
    </source>
</evidence>
<feature type="region of interest" description="Disordered" evidence="1">
    <location>
        <begin position="78"/>
        <end position="111"/>
    </location>
</feature>
<keyword evidence="3" id="KW-1185">Reference proteome</keyword>
<organism evidence="2 3">
    <name type="scientific">Kipferlia bialata</name>
    <dbReference type="NCBI Taxonomy" id="797122"/>
    <lineage>
        <taxon>Eukaryota</taxon>
        <taxon>Metamonada</taxon>
        <taxon>Carpediemonas-like organisms</taxon>
        <taxon>Kipferlia</taxon>
    </lineage>
</organism>
<comment type="caution">
    <text evidence="2">The sequence shown here is derived from an EMBL/GenBank/DDBJ whole genome shotgun (WGS) entry which is preliminary data.</text>
</comment>
<dbReference type="EMBL" id="BDIP01004260">
    <property type="protein sequence ID" value="GIQ88648.1"/>
    <property type="molecule type" value="Genomic_DNA"/>
</dbReference>
<evidence type="ECO:0000313" key="3">
    <source>
        <dbReference type="Proteomes" id="UP000265618"/>
    </source>
</evidence>
<feature type="compositionally biased region" description="Low complexity" evidence="1">
    <location>
        <begin position="86"/>
        <end position="110"/>
    </location>
</feature>
<feature type="region of interest" description="Disordered" evidence="1">
    <location>
        <begin position="128"/>
        <end position="165"/>
    </location>
</feature>